<evidence type="ECO:0000256" key="1">
    <source>
        <dbReference type="SAM" id="Phobius"/>
    </source>
</evidence>
<accession>A0A1V0DZB0</accession>
<reference evidence="2 3" key="1">
    <citation type="submission" date="2017-02" db="EMBL/GenBank/DDBJ databases">
        <title>The complete genome of Acinetobacter Baumannii phage WCHABP12.</title>
        <authorList>
            <person name="Zhou W."/>
            <person name="Feng Y."/>
            <person name="Zong Z."/>
        </authorList>
    </citation>
    <scope>NUCLEOTIDE SEQUENCE [LARGE SCALE GENOMIC DNA]</scope>
</reference>
<evidence type="ECO:0000313" key="2">
    <source>
        <dbReference type="EMBL" id="ARB06795.1"/>
    </source>
</evidence>
<organism evidence="2 3">
    <name type="scientific">Acinetobacter phage WCHABP12</name>
    <dbReference type="NCBI Taxonomy" id="1965454"/>
    <lineage>
        <taxon>Viruses</taxon>
        <taxon>Duplodnaviria</taxon>
        <taxon>Heunggongvirae</taxon>
        <taxon>Uroviricota</taxon>
        <taxon>Caudoviricetes</taxon>
        <taxon>Obolenskvirus</taxon>
        <taxon>Obolenskvirus WCHABP12</taxon>
    </lineage>
</organism>
<gene>
    <name evidence="2" type="ORF">ABP12_00054</name>
</gene>
<keyword evidence="1" id="KW-1133">Transmembrane helix</keyword>
<keyword evidence="1" id="KW-0472">Membrane</keyword>
<keyword evidence="3" id="KW-1185">Reference proteome</keyword>
<keyword evidence="1" id="KW-0812">Transmembrane</keyword>
<name>A0A1V0DZB0_9CAUD</name>
<sequence length="86" mass="9491">MVLVKALWLAIVDVAKMFKCSPKLFAELVLYVTHVVLALAGVLSLILSVVLFPLIVVRKYKVLKNGSPKRVKGKSKGIKVRGNRFA</sequence>
<feature type="transmembrane region" description="Helical" evidence="1">
    <location>
        <begin position="33"/>
        <end position="57"/>
    </location>
</feature>
<evidence type="ECO:0000313" key="3">
    <source>
        <dbReference type="Proteomes" id="UP000221758"/>
    </source>
</evidence>
<protein>
    <submittedName>
        <fullName evidence="2">Uncharacterized protein</fullName>
    </submittedName>
</protein>
<proteinExistence type="predicted"/>
<dbReference type="OrthoDB" id="21804at10239"/>
<dbReference type="Proteomes" id="UP000221758">
    <property type="component" value="Segment"/>
</dbReference>
<dbReference type="EMBL" id="KY670595">
    <property type="protein sequence ID" value="ARB06795.1"/>
    <property type="molecule type" value="Genomic_DNA"/>
</dbReference>